<feature type="region of interest" description="Disordered" evidence="1">
    <location>
        <begin position="42"/>
        <end position="72"/>
    </location>
</feature>
<accession>A0AAW0FF44</accession>
<organism evidence="2 3">
    <name type="scientific">Cerrena zonata</name>
    <dbReference type="NCBI Taxonomy" id="2478898"/>
    <lineage>
        <taxon>Eukaryota</taxon>
        <taxon>Fungi</taxon>
        <taxon>Dikarya</taxon>
        <taxon>Basidiomycota</taxon>
        <taxon>Agaricomycotina</taxon>
        <taxon>Agaricomycetes</taxon>
        <taxon>Polyporales</taxon>
        <taxon>Cerrenaceae</taxon>
        <taxon>Cerrena</taxon>
    </lineage>
</organism>
<evidence type="ECO:0000313" key="3">
    <source>
        <dbReference type="Proteomes" id="UP001385951"/>
    </source>
</evidence>
<dbReference type="Proteomes" id="UP001385951">
    <property type="component" value="Unassembled WGS sequence"/>
</dbReference>
<dbReference type="EMBL" id="JASBNA010000087">
    <property type="protein sequence ID" value="KAK7677494.1"/>
    <property type="molecule type" value="Genomic_DNA"/>
</dbReference>
<reference evidence="2 3" key="1">
    <citation type="submission" date="2022-09" db="EMBL/GenBank/DDBJ databases">
        <authorList>
            <person name="Palmer J.M."/>
        </authorList>
    </citation>
    <scope>NUCLEOTIDE SEQUENCE [LARGE SCALE GENOMIC DNA]</scope>
    <source>
        <strain evidence="2 3">DSM 7382</strain>
    </source>
</reference>
<feature type="compositionally biased region" description="Acidic residues" evidence="1">
    <location>
        <begin position="59"/>
        <end position="72"/>
    </location>
</feature>
<feature type="compositionally biased region" description="Polar residues" evidence="1">
    <location>
        <begin position="42"/>
        <end position="52"/>
    </location>
</feature>
<dbReference type="AlphaFoldDB" id="A0AAW0FF44"/>
<gene>
    <name evidence="2" type="ORF">QCA50_019500</name>
</gene>
<evidence type="ECO:0000256" key="1">
    <source>
        <dbReference type="SAM" id="MobiDB-lite"/>
    </source>
</evidence>
<sequence length="138" mass="15302">MGRDRGSVVVSFVGRVLTVKFRDLNKTLGDLKIDEPVPITTTRASGSTNTLQDVPVADGDVDEESDLENDEDDDIGLVNILTRPRDDDGGFTVERDVGVDFTSAELRDFFNQTSLCTYLSLNRLPKPQHNHLSLPNMH</sequence>
<comment type="caution">
    <text evidence="2">The sequence shown here is derived from an EMBL/GenBank/DDBJ whole genome shotgun (WGS) entry which is preliminary data.</text>
</comment>
<evidence type="ECO:0000313" key="2">
    <source>
        <dbReference type="EMBL" id="KAK7677494.1"/>
    </source>
</evidence>
<keyword evidence="3" id="KW-1185">Reference proteome</keyword>
<name>A0AAW0FF44_9APHY</name>
<protein>
    <submittedName>
        <fullName evidence="2">Uncharacterized protein</fullName>
    </submittedName>
</protein>
<proteinExistence type="predicted"/>